<dbReference type="Proteomes" id="UP000600918">
    <property type="component" value="Unassembled WGS sequence"/>
</dbReference>
<evidence type="ECO:0000313" key="2">
    <source>
        <dbReference type="Proteomes" id="UP000600918"/>
    </source>
</evidence>
<sequence>MTLPIEMSFQDSTLGEFRKDRITKEGSTLVTFRGTLRGYARMGLKERNTVLVDVGEWNDDEKHSKTFLCPPFAFKTARSLSPAIDASKVGRLKLGTKL</sequence>
<protein>
    <submittedName>
        <fullName evidence="1">Uncharacterized protein</fullName>
    </submittedName>
</protein>
<dbReference type="EMBL" id="JACSDY010000006">
    <property type="protein sequence ID" value="KAF7425360.1"/>
    <property type="molecule type" value="Genomic_DNA"/>
</dbReference>
<comment type="caution">
    <text evidence="1">The sequence shown here is derived from an EMBL/GenBank/DDBJ whole genome shotgun (WGS) entry which is preliminary data.</text>
</comment>
<gene>
    <name evidence="1" type="ORF">H0235_007798</name>
</gene>
<proteinExistence type="predicted"/>
<dbReference type="AlphaFoldDB" id="A0A834P203"/>
<reference evidence="1" key="1">
    <citation type="journal article" date="2020" name="G3 (Bethesda)">
        <title>High-Quality Assemblies for Three Invasive Social Wasps from the &lt;i&gt;Vespula&lt;/i&gt; Genus.</title>
        <authorList>
            <person name="Harrop T.W.R."/>
            <person name="Guhlin J."/>
            <person name="McLaughlin G.M."/>
            <person name="Permina E."/>
            <person name="Stockwell P."/>
            <person name="Gilligan J."/>
            <person name="Le Lec M.F."/>
            <person name="Gruber M.A.M."/>
            <person name="Quinn O."/>
            <person name="Lovegrove M."/>
            <person name="Duncan E.J."/>
            <person name="Remnant E.J."/>
            <person name="Van Eeckhoven J."/>
            <person name="Graham B."/>
            <person name="Knapp R.A."/>
            <person name="Langford K.W."/>
            <person name="Kronenberg Z."/>
            <person name="Press M.O."/>
            <person name="Eacker S.M."/>
            <person name="Wilson-Rankin E.E."/>
            <person name="Purcell J."/>
            <person name="Lester P.J."/>
            <person name="Dearden P.K."/>
        </authorList>
    </citation>
    <scope>NUCLEOTIDE SEQUENCE</scope>
    <source>
        <strain evidence="1">Volc-1</strain>
    </source>
</reference>
<accession>A0A834P203</accession>
<name>A0A834P203_VESPE</name>
<keyword evidence="2" id="KW-1185">Reference proteome</keyword>
<organism evidence="1 2">
    <name type="scientific">Vespula pensylvanica</name>
    <name type="common">Western yellow jacket</name>
    <name type="synonym">Wasp</name>
    <dbReference type="NCBI Taxonomy" id="30213"/>
    <lineage>
        <taxon>Eukaryota</taxon>
        <taxon>Metazoa</taxon>
        <taxon>Ecdysozoa</taxon>
        <taxon>Arthropoda</taxon>
        <taxon>Hexapoda</taxon>
        <taxon>Insecta</taxon>
        <taxon>Pterygota</taxon>
        <taxon>Neoptera</taxon>
        <taxon>Endopterygota</taxon>
        <taxon>Hymenoptera</taxon>
        <taxon>Apocrita</taxon>
        <taxon>Aculeata</taxon>
        <taxon>Vespoidea</taxon>
        <taxon>Vespidae</taxon>
        <taxon>Vespinae</taxon>
        <taxon>Vespula</taxon>
    </lineage>
</organism>
<evidence type="ECO:0000313" key="1">
    <source>
        <dbReference type="EMBL" id="KAF7425360.1"/>
    </source>
</evidence>